<evidence type="ECO:0000259" key="1">
    <source>
        <dbReference type="PROSITE" id="PS50042"/>
    </source>
</evidence>
<feature type="domain" description="Rhodanese" evidence="2">
    <location>
        <begin position="267"/>
        <end position="336"/>
    </location>
</feature>
<dbReference type="InterPro" id="IPR014710">
    <property type="entry name" value="RmlC-like_jellyroll"/>
</dbReference>
<dbReference type="SUPFAM" id="SSF51206">
    <property type="entry name" value="cAMP-binding domain-like"/>
    <property type="match status" value="2"/>
</dbReference>
<dbReference type="PROSITE" id="PS50206">
    <property type="entry name" value="RHODANESE_3"/>
    <property type="match status" value="1"/>
</dbReference>
<dbReference type="PANTHER" id="PTHR11635">
    <property type="entry name" value="CAMP-DEPENDENT PROTEIN KINASE REGULATORY CHAIN"/>
    <property type="match status" value="1"/>
</dbReference>
<dbReference type="Pfam" id="PF00027">
    <property type="entry name" value="cNMP_binding"/>
    <property type="match status" value="1"/>
</dbReference>
<protein>
    <submittedName>
        <fullName evidence="3">Cyclic nucleotide-binding protein</fullName>
    </submittedName>
</protein>
<feature type="domain" description="Cyclic nucleotide-binding" evidence="1">
    <location>
        <begin position="141"/>
        <end position="244"/>
    </location>
</feature>
<dbReference type="PROSITE" id="PS50042">
    <property type="entry name" value="CNMP_BINDING_3"/>
    <property type="match status" value="1"/>
</dbReference>
<dbReference type="InterPro" id="IPR001763">
    <property type="entry name" value="Rhodanese-like_dom"/>
</dbReference>
<dbReference type="PANTHER" id="PTHR11635:SF152">
    <property type="entry name" value="CAMP-DEPENDENT PROTEIN KINASE TYPE I REGULATORY SUBUNIT-RELATED"/>
    <property type="match status" value="1"/>
</dbReference>
<gene>
    <name evidence="3" type="ORF">EDC56_2462</name>
</gene>
<sequence>MITTTELRAFSPFENFDETQLSSLLATATLKEHKAGDTIIGKNAHAALRHYLIEGSAELKLSFFERSIIDTSQQALEELTPADSQMIANSACTLLCLQAQSIERCLQQNAKLAQQASKQSQQYQFAEPEIDWMNRFLESPLVQQLSAGTIGKLFSTFTDIEIEAGDSIFSAGDEPDAFYVIKQGRAEIKTQSYSSDKGSTIPLIAGDYFGEEALLGGTVRNATIFMPRGGVVGRMSREDFLDTLKPALIQQVEDNASLDFGPDTDNILVDPRLFLEYQLSARSHSVNIPVALLRQKLPELDPHKTYYIAPEGGERSELAAYMMRHAGLNTYLIPSSN</sequence>
<dbReference type="Proteomes" id="UP000275394">
    <property type="component" value="Unassembled WGS sequence"/>
</dbReference>
<name>A0A3N2DQE4_9GAMM</name>
<dbReference type="InterPro" id="IPR000595">
    <property type="entry name" value="cNMP-bd_dom"/>
</dbReference>
<dbReference type="InterPro" id="IPR018490">
    <property type="entry name" value="cNMP-bd_dom_sf"/>
</dbReference>
<dbReference type="CDD" id="cd00038">
    <property type="entry name" value="CAP_ED"/>
    <property type="match status" value="2"/>
</dbReference>
<evidence type="ECO:0000313" key="3">
    <source>
        <dbReference type="EMBL" id="ROS02013.1"/>
    </source>
</evidence>
<dbReference type="AlphaFoldDB" id="A0A3N2DQE4"/>
<dbReference type="GO" id="GO:0005829">
    <property type="term" value="C:cytosol"/>
    <property type="evidence" value="ECO:0007669"/>
    <property type="project" value="TreeGrafter"/>
</dbReference>
<dbReference type="RefSeq" id="WP_123712751.1">
    <property type="nucleotide sequence ID" value="NZ_RKHR01000004.1"/>
</dbReference>
<dbReference type="Gene3D" id="3.40.250.10">
    <property type="entry name" value="Rhodanese-like domain"/>
    <property type="match status" value="1"/>
</dbReference>
<comment type="caution">
    <text evidence="3">The sequence shown here is derived from an EMBL/GenBank/DDBJ whole genome shotgun (WGS) entry which is preliminary data.</text>
</comment>
<organism evidence="3 4">
    <name type="scientific">Sinobacterium caligoides</name>
    <dbReference type="NCBI Taxonomy" id="933926"/>
    <lineage>
        <taxon>Bacteria</taxon>
        <taxon>Pseudomonadati</taxon>
        <taxon>Pseudomonadota</taxon>
        <taxon>Gammaproteobacteria</taxon>
        <taxon>Cellvibrionales</taxon>
        <taxon>Spongiibacteraceae</taxon>
        <taxon>Sinobacterium</taxon>
    </lineage>
</organism>
<dbReference type="Gene3D" id="2.60.120.10">
    <property type="entry name" value="Jelly Rolls"/>
    <property type="match status" value="2"/>
</dbReference>
<evidence type="ECO:0000259" key="2">
    <source>
        <dbReference type="PROSITE" id="PS50206"/>
    </source>
</evidence>
<dbReference type="PRINTS" id="PR00103">
    <property type="entry name" value="CAMPKINASE"/>
</dbReference>
<evidence type="ECO:0000313" key="4">
    <source>
        <dbReference type="Proteomes" id="UP000275394"/>
    </source>
</evidence>
<dbReference type="OrthoDB" id="9814704at2"/>
<dbReference type="EMBL" id="RKHR01000004">
    <property type="protein sequence ID" value="ROS02013.1"/>
    <property type="molecule type" value="Genomic_DNA"/>
</dbReference>
<dbReference type="SMART" id="SM00100">
    <property type="entry name" value="cNMP"/>
    <property type="match status" value="2"/>
</dbReference>
<dbReference type="InterPro" id="IPR050503">
    <property type="entry name" value="cAMP-dep_PK_reg_su-like"/>
</dbReference>
<keyword evidence="4" id="KW-1185">Reference proteome</keyword>
<dbReference type="SUPFAM" id="SSF52821">
    <property type="entry name" value="Rhodanese/Cell cycle control phosphatase"/>
    <property type="match status" value="1"/>
</dbReference>
<proteinExistence type="predicted"/>
<reference evidence="3 4" key="1">
    <citation type="submission" date="2018-11" db="EMBL/GenBank/DDBJ databases">
        <title>Genomic Encyclopedia of Type Strains, Phase IV (KMG-IV): sequencing the most valuable type-strain genomes for metagenomic binning, comparative biology and taxonomic classification.</title>
        <authorList>
            <person name="Goeker M."/>
        </authorList>
    </citation>
    <scope>NUCLEOTIDE SEQUENCE [LARGE SCALE GENOMIC DNA]</scope>
    <source>
        <strain evidence="3 4">DSM 100316</strain>
    </source>
</reference>
<dbReference type="InterPro" id="IPR036873">
    <property type="entry name" value="Rhodanese-like_dom_sf"/>
</dbReference>
<accession>A0A3N2DQE4</accession>
<dbReference type="GO" id="GO:0005952">
    <property type="term" value="C:cAMP-dependent protein kinase complex"/>
    <property type="evidence" value="ECO:0007669"/>
    <property type="project" value="InterPro"/>
</dbReference>